<reference evidence="2 4" key="2">
    <citation type="submission" date="2018-06" db="EMBL/GenBank/DDBJ databases">
        <authorList>
            <consortium name="Pathogen Informatics"/>
            <person name="Doyle S."/>
        </authorList>
    </citation>
    <scope>NUCLEOTIDE SEQUENCE [LARGE SCALE GENOMIC DNA]</scope>
    <source>
        <strain evidence="2 4">NCTC11991</strain>
    </source>
</reference>
<dbReference type="AlphaFoldDB" id="A0A378L3Q3"/>
<accession>A0A378L3Q3</accession>
<evidence type="ECO:0000313" key="3">
    <source>
        <dbReference type="Proteomes" id="UP000054820"/>
    </source>
</evidence>
<dbReference type="EMBL" id="LNYZ01000013">
    <property type="protein sequence ID" value="KTD77418.1"/>
    <property type="molecule type" value="Genomic_DNA"/>
</dbReference>
<dbReference type="RefSeq" id="WP_058477326.1">
    <property type="nucleotide sequence ID" value="NZ_CAAAIO010000047.1"/>
</dbReference>
<dbReference type="EMBL" id="UGOY01000001">
    <property type="protein sequence ID" value="STY21715.1"/>
    <property type="molecule type" value="Genomic_DNA"/>
</dbReference>
<gene>
    <name evidence="1" type="ORF">Lstg_1775</name>
    <name evidence="2" type="ORF">NCTC11991_00283</name>
</gene>
<evidence type="ECO:0000313" key="4">
    <source>
        <dbReference type="Proteomes" id="UP000255110"/>
    </source>
</evidence>
<evidence type="ECO:0000313" key="1">
    <source>
        <dbReference type="EMBL" id="KTD77418.1"/>
    </source>
</evidence>
<reference evidence="1 3" key="1">
    <citation type="submission" date="2015-11" db="EMBL/GenBank/DDBJ databases">
        <title>Genomic analysis of 38 Legionella species identifies large and diverse effector repertoires.</title>
        <authorList>
            <person name="Burstein D."/>
            <person name="Amaro F."/>
            <person name="Zusman T."/>
            <person name="Lifshitz Z."/>
            <person name="Cohen O."/>
            <person name="Gilbert J.A."/>
            <person name="Pupko T."/>
            <person name="Shuman H.A."/>
            <person name="Segal G."/>
        </authorList>
    </citation>
    <scope>NUCLEOTIDE SEQUENCE [LARGE SCALE GENOMIC DNA]</scope>
    <source>
        <strain evidence="1 3">SC-18-C9</strain>
    </source>
</reference>
<evidence type="ECO:0000313" key="2">
    <source>
        <dbReference type="EMBL" id="STY21715.1"/>
    </source>
</evidence>
<keyword evidence="3" id="KW-1185">Reference proteome</keyword>
<name>A0A378L3Q3_9GAMM</name>
<dbReference type="Proteomes" id="UP000054820">
    <property type="component" value="Unassembled WGS sequence"/>
</dbReference>
<organism evidence="2 4">
    <name type="scientific">Legionella steigerwaltii</name>
    <dbReference type="NCBI Taxonomy" id="460"/>
    <lineage>
        <taxon>Bacteria</taxon>
        <taxon>Pseudomonadati</taxon>
        <taxon>Pseudomonadota</taxon>
        <taxon>Gammaproteobacteria</taxon>
        <taxon>Legionellales</taxon>
        <taxon>Legionellaceae</taxon>
        <taxon>Legionella</taxon>
    </lineage>
</organism>
<dbReference type="Proteomes" id="UP000255110">
    <property type="component" value="Unassembled WGS sequence"/>
</dbReference>
<protein>
    <submittedName>
        <fullName evidence="2">Uncharacterized protein</fullName>
    </submittedName>
</protein>
<proteinExistence type="predicted"/>
<sequence length="419" mass="47340">MPFEQTLAKVTQHIKRKEPEQAVLVIRDELGKGDLAEGLKNISNKDPKQAKRLTKELWKELVAQYIVDDQSHKAVRLIQDTLGNGDLAQGLKYISAKEPQRAGELIEELRAELAFQFIGDNPTEAIKLIQTLDADDLENGKLGLFKKEQLFEKAIRANQLDVANAIIERYAQVVETSKMQNSQTGKYLKERLKPLPIDYPHTDTYAYDMNMVRCIKLDTLPFYKDLIDKQKGVYLKSIQEEIKEFRIMGVEELLKVTHGPVKQKLSKALKSYKENLFADALLNQEIDNAFASLAKDRKAKESISYQQAWASLKTAAQLDAACLQLQQASCSLTSFKTDVGNILSNPSNNILKENRSFADKMASIGNFVARYTGIGYVVAATQGKFRDFHDFKWTLFNEKTKFETQHENIGSQITPKAGG</sequence>
<dbReference type="OrthoDB" id="9946479at2"/>